<evidence type="ECO:0000313" key="3">
    <source>
        <dbReference type="Proteomes" id="UP001164929"/>
    </source>
</evidence>
<dbReference type="Proteomes" id="UP001164929">
    <property type="component" value="Chromosome 8"/>
</dbReference>
<accession>A0AAD6MLF8</accession>
<name>A0AAD6MLF8_9ROSI</name>
<protein>
    <submittedName>
        <fullName evidence="2">Uncharacterized protein</fullName>
    </submittedName>
</protein>
<comment type="caution">
    <text evidence="2">The sequence shown here is derived from an EMBL/GenBank/DDBJ whole genome shotgun (WGS) entry which is preliminary data.</text>
</comment>
<dbReference type="EMBL" id="JAQIZT010000008">
    <property type="protein sequence ID" value="KAJ6987348.1"/>
    <property type="molecule type" value="Genomic_DNA"/>
</dbReference>
<sequence length="57" mass="6092">MQEGVLGILQYCGVWRTSTNGRKTSGGWRRRWTVEVVVGKGANVKAKSSPAGATLSV</sequence>
<gene>
    <name evidence="1" type="ORF">NC653_020563</name>
    <name evidence="2" type="ORF">NC653_020572</name>
</gene>
<proteinExistence type="predicted"/>
<evidence type="ECO:0000313" key="2">
    <source>
        <dbReference type="EMBL" id="KAJ6987359.1"/>
    </source>
</evidence>
<reference evidence="2" key="1">
    <citation type="journal article" date="2023" name="Mol. Ecol. Resour.">
        <title>Chromosome-level genome assembly of a triploid poplar Populus alba 'Berolinensis'.</title>
        <authorList>
            <person name="Chen S."/>
            <person name="Yu Y."/>
            <person name="Wang X."/>
            <person name="Wang S."/>
            <person name="Zhang T."/>
            <person name="Zhou Y."/>
            <person name="He R."/>
            <person name="Meng N."/>
            <person name="Wang Y."/>
            <person name="Liu W."/>
            <person name="Liu Z."/>
            <person name="Liu J."/>
            <person name="Guo Q."/>
            <person name="Huang H."/>
            <person name="Sederoff R.R."/>
            <person name="Wang G."/>
            <person name="Qu G."/>
            <person name="Chen S."/>
        </authorList>
    </citation>
    <scope>NUCLEOTIDE SEQUENCE</scope>
    <source>
        <strain evidence="2">SC-2020</strain>
    </source>
</reference>
<keyword evidence="3" id="KW-1185">Reference proteome</keyword>
<dbReference type="AlphaFoldDB" id="A0AAD6MLF8"/>
<organism evidence="2 3">
    <name type="scientific">Populus alba x Populus x berolinensis</name>
    <dbReference type="NCBI Taxonomy" id="444605"/>
    <lineage>
        <taxon>Eukaryota</taxon>
        <taxon>Viridiplantae</taxon>
        <taxon>Streptophyta</taxon>
        <taxon>Embryophyta</taxon>
        <taxon>Tracheophyta</taxon>
        <taxon>Spermatophyta</taxon>
        <taxon>Magnoliopsida</taxon>
        <taxon>eudicotyledons</taxon>
        <taxon>Gunneridae</taxon>
        <taxon>Pentapetalae</taxon>
        <taxon>rosids</taxon>
        <taxon>fabids</taxon>
        <taxon>Malpighiales</taxon>
        <taxon>Salicaceae</taxon>
        <taxon>Saliceae</taxon>
        <taxon>Populus</taxon>
    </lineage>
</organism>
<dbReference type="EMBL" id="JAQIZT010000008">
    <property type="protein sequence ID" value="KAJ6987359.1"/>
    <property type="molecule type" value="Genomic_DNA"/>
</dbReference>
<evidence type="ECO:0000313" key="1">
    <source>
        <dbReference type="EMBL" id="KAJ6987348.1"/>
    </source>
</evidence>